<feature type="compositionally biased region" description="Polar residues" evidence="1">
    <location>
        <begin position="578"/>
        <end position="588"/>
    </location>
</feature>
<organism evidence="2 3">
    <name type="scientific">Linnemannia gamsii</name>
    <dbReference type="NCBI Taxonomy" id="64522"/>
    <lineage>
        <taxon>Eukaryota</taxon>
        <taxon>Fungi</taxon>
        <taxon>Fungi incertae sedis</taxon>
        <taxon>Mucoromycota</taxon>
        <taxon>Mortierellomycotina</taxon>
        <taxon>Mortierellomycetes</taxon>
        <taxon>Mortierellales</taxon>
        <taxon>Mortierellaceae</taxon>
        <taxon>Linnemannia</taxon>
    </lineage>
</organism>
<keyword evidence="3" id="KW-1185">Reference proteome</keyword>
<feature type="compositionally biased region" description="Basic and acidic residues" evidence="1">
    <location>
        <begin position="435"/>
        <end position="474"/>
    </location>
</feature>
<gene>
    <name evidence="2" type="ORF">BGZ97_006495</name>
</gene>
<feature type="compositionally biased region" description="Acidic residues" evidence="1">
    <location>
        <begin position="1048"/>
        <end position="1074"/>
    </location>
</feature>
<evidence type="ECO:0000313" key="3">
    <source>
        <dbReference type="Proteomes" id="UP000823405"/>
    </source>
</evidence>
<dbReference type="OrthoDB" id="2430034at2759"/>
<proteinExistence type="predicted"/>
<feature type="region of interest" description="Disordered" evidence="1">
    <location>
        <begin position="630"/>
        <end position="655"/>
    </location>
</feature>
<dbReference type="EMBL" id="JAAAIN010002883">
    <property type="protein sequence ID" value="KAG0289307.1"/>
    <property type="molecule type" value="Genomic_DNA"/>
</dbReference>
<reference evidence="2" key="1">
    <citation type="journal article" date="2020" name="Fungal Divers.">
        <title>Resolving the Mortierellaceae phylogeny through synthesis of multi-gene phylogenetics and phylogenomics.</title>
        <authorList>
            <person name="Vandepol N."/>
            <person name="Liber J."/>
            <person name="Desiro A."/>
            <person name="Na H."/>
            <person name="Kennedy M."/>
            <person name="Barry K."/>
            <person name="Grigoriev I.V."/>
            <person name="Miller A.N."/>
            <person name="O'Donnell K."/>
            <person name="Stajich J.E."/>
            <person name="Bonito G."/>
        </authorList>
    </citation>
    <scope>NUCLEOTIDE SEQUENCE</scope>
    <source>
        <strain evidence="2">NVP60</strain>
    </source>
</reference>
<dbReference type="Proteomes" id="UP000823405">
    <property type="component" value="Unassembled WGS sequence"/>
</dbReference>
<feature type="compositionally biased region" description="Low complexity" evidence="1">
    <location>
        <begin position="1018"/>
        <end position="1035"/>
    </location>
</feature>
<feature type="region of interest" description="Disordered" evidence="1">
    <location>
        <begin position="1015"/>
        <end position="1086"/>
    </location>
</feature>
<feature type="non-terminal residue" evidence="2">
    <location>
        <position position="1"/>
    </location>
</feature>
<comment type="caution">
    <text evidence="2">The sequence shown here is derived from an EMBL/GenBank/DDBJ whole genome shotgun (WGS) entry which is preliminary data.</text>
</comment>
<sequence length="1212" mass="134093">MGVEKLFPTLQNNQHEPIDIKPVDLTDLNQQQNSDTDAFACIVGARTEGPGGENEAVVVDAASSSGLRSDGSGSVDAESVREGSGSASVDPKGMCDGAAGDESATMTCLAGCDSNHHRHFFEIDLFGAHLHNILDVIHSSKDDTTAFDVGVKFGNMMARRYGRHFALYHVDGGRSKEKEDTHRRRAEVKEKEEAKLEKDLTRLEKRCQEGKTPCKTLVSNVNRLLKRVYRITDKFKAEFMPRSSGYGLYIKSKTVDAFKLPSVGHVAVLGVVGTNDYSSSLEGHGIATNLAILRTITSTSDPHKILQAYVQHLQSYMDLSQDYFSDASRVFLDIMDTPLDVQQSPANSMYLTARQRIASAYQHRQQIVLQKRTLSSELGSTIFRRPGSKTNPYKPVFGTKDTMLTGRVIEDISTREKRDEPKPTRARKPYVPKPSDPEKDKANKEKKEQEAKARKEKREKEKQRKAEKKKEKAKNQKPRNLSESTAADRELRRMHPLRSLPVGSTRACIARQLVTVYGGIFIKNLLFLGQSLPGSRLTPERAENLKGRLPSHLGNLEDKNGAFFSILQDLQASLEDPNSSAFSQTFNASSLTPPQPKPSPKSSVNISSPTSNTRTVDPIALLLQASTTYGSQSATTTPSESGSVSTLQRATPTSADAVAMTDAERLRIFFRAPSIDNDSPIANYSTPTVASSIALVSHTSLTETPNLSDQQRLSLKSALKDQSFITIASTRIRQAARDDSEVMAQELQSATDLCNTLQVYTYMAVAVFIRAVLECRPLPPCPPVAPLDKYKPTYNNTLTSLQTIWPKLEWKPEDPKVRAHLLDLVVTDKHFFDSLGRILYTGTKTQQSKNKEAAGFLSPSDPAAIAFGFFVEATNAPPCQTNRALAGNFMVGMAMTPVFAATSPKSTLKPGYIYFTEPALKDVFYANPDTKRAVDAIVDYGSYPGALSDNYTGYNNAMFCTRRGLFIDLLFGHRGYSEKKVSIVSDDRSTKYKFKGSMQTNGLVINRLAFDTAERRYPTQQSQQQQTPSESSSSSNGNTSKNNHGDDSLDSDIPDTMDDDLQLLDDDGEDEGTESQDQHLFVDNAGNDVPKEWTRWTAGTKLLPNIQTTFSSSSDCPDPSSAFVIGWDAGEVNSGVMSAKDPLDPNRRHILKIKRSFLWRPAIKFGEDVERRKKEKQAWARPDGIESIAELERNIPSFSIATLDAYFHYLRS</sequence>
<feature type="region of interest" description="Disordered" evidence="1">
    <location>
        <begin position="578"/>
        <end position="613"/>
    </location>
</feature>
<name>A0A9P6QR77_9FUNG</name>
<feature type="compositionally biased region" description="Low complexity" evidence="1">
    <location>
        <begin position="63"/>
        <end position="74"/>
    </location>
</feature>
<evidence type="ECO:0000313" key="2">
    <source>
        <dbReference type="EMBL" id="KAG0289307.1"/>
    </source>
</evidence>
<dbReference type="AlphaFoldDB" id="A0A9P6QR77"/>
<feature type="region of interest" description="Disordered" evidence="1">
    <location>
        <begin position="63"/>
        <end position="93"/>
    </location>
</feature>
<protein>
    <submittedName>
        <fullName evidence="2">Uncharacterized protein</fullName>
    </submittedName>
</protein>
<evidence type="ECO:0000256" key="1">
    <source>
        <dbReference type="SAM" id="MobiDB-lite"/>
    </source>
</evidence>
<accession>A0A9P6QR77</accession>
<feature type="compositionally biased region" description="Basic and acidic residues" evidence="1">
    <location>
        <begin position="408"/>
        <end position="423"/>
    </location>
</feature>
<feature type="region of interest" description="Disordered" evidence="1">
    <location>
        <begin position="380"/>
        <end position="497"/>
    </location>
</feature>
<feature type="compositionally biased region" description="Polar residues" evidence="1">
    <location>
        <begin position="630"/>
        <end position="654"/>
    </location>
</feature>
<feature type="compositionally biased region" description="Polar residues" evidence="1">
    <location>
        <begin position="604"/>
        <end position="613"/>
    </location>
</feature>